<dbReference type="InterPro" id="IPR027417">
    <property type="entry name" value="P-loop_NTPase"/>
</dbReference>
<evidence type="ECO:0000256" key="4">
    <source>
        <dbReference type="ARBA" id="ARBA00022692"/>
    </source>
</evidence>
<dbReference type="SUPFAM" id="SSF52540">
    <property type="entry name" value="P-loop containing nucleoside triphosphate hydrolases"/>
    <property type="match status" value="1"/>
</dbReference>
<comment type="subcellular location">
    <subcellularLocation>
        <location evidence="1">Cell membrane</location>
        <topology evidence="1">Multi-pass membrane protein</topology>
    </subcellularLocation>
</comment>
<evidence type="ECO:0000256" key="1">
    <source>
        <dbReference type="ARBA" id="ARBA00004651"/>
    </source>
</evidence>
<dbReference type="FunFam" id="3.40.50.300:FF:000854">
    <property type="entry name" value="Multidrug ABC transporter ATP-binding protein"/>
    <property type="match status" value="1"/>
</dbReference>
<dbReference type="InterPro" id="IPR017871">
    <property type="entry name" value="ABC_transporter-like_CS"/>
</dbReference>
<dbReference type="GO" id="GO:0005524">
    <property type="term" value="F:ATP binding"/>
    <property type="evidence" value="ECO:0007669"/>
    <property type="project" value="UniProtKB-KW"/>
</dbReference>
<evidence type="ECO:0000259" key="10">
    <source>
        <dbReference type="PROSITE" id="PS50893"/>
    </source>
</evidence>
<accession>A0A9D2IVU9</accession>
<reference evidence="12" key="2">
    <citation type="submission" date="2021-04" db="EMBL/GenBank/DDBJ databases">
        <authorList>
            <person name="Gilroy R."/>
        </authorList>
    </citation>
    <scope>NUCLEOTIDE SEQUENCE</scope>
    <source>
        <strain evidence="12">CHK33-5263</strain>
    </source>
</reference>
<feature type="transmembrane region" description="Helical" evidence="9">
    <location>
        <begin position="133"/>
        <end position="151"/>
    </location>
</feature>
<dbReference type="GO" id="GO:0005886">
    <property type="term" value="C:plasma membrane"/>
    <property type="evidence" value="ECO:0007669"/>
    <property type="project" value="UniProtKB-SubCell"/>
</dbReference>
<evidence type="ECO:0000313" key="13">
    <source>
        <dbReference type="Proteomes" id="UP000824044"/>
    </source>
</evidence>
<organism evidence="12 13">
    <name type="scientific">Candidatus Gallimonas intestinigallinarum</name>
    <dbReference type="NCBI Taxonomy" id="2838604"/>
    <lineage>
        <taxon>Bacteria</taxon>
        <taxon>Bacillati</taxon>
        <taxon>Bacillota</taxon>
        <taxon>Clostridia</taxon>
        <taxon>Candidatus Gallimonas</taxon>
    </lineage>
</organism>
<comment type="caution">
    <text evidence="12">The sequence shown here is derived from an EMBL/GenBank/DDBJ whole genome shotgun (WGS) entry which is preliminary data.</text>
</comment>
<dbReference type="InterPro" id="IPR039421">
    <property type="entry name" value="Type_1_exporter"/>
</dbReference>
<keyword evidence="3" id="KW-1003">Cell membrane</keyword>
<dbReference type="Pfam" id="PF00005">
    <property type="entry name" value="ABC_tran"/>
    <property type="match status" value="1"/>
</dbReference>
<dbReference type="PANTHER" id="PTHR43394">
    <property type="entry name" value="ATP-DEPENDENT PERMEASE MDL1, MITOCHONDRIAL"/>
    <property type="match status" value="1"/>
</dbReference>
<dbReference type="PROSITE" id="PS50929">
    <property type="entry name" value="ABC_TM1F"/>
    <property type="match status" value="1"/>
</dbReference>
<feature type="domain" description="ABC transmembrane type-1" evidence="11">
    <location>
        <begin position="16"/>
        <end position="298"/>
    </location>
</feature>
<dbReference type="InterPro" id="IPR011527">
    <property type="entry name" value="ABC1_TM_dom"/>
</dbReference>
<evidence type="ECO:0000256" key="8">
    <source>
        <dbReference type="ARBA" id="ARBA00023136"/>
    </source>
</evidence>
<keyword evidence="4 9" id="KW-0812">Transmembrane</keyword>
<proteinExistence type="predicted"/>
<dbReference type="InterPro" id="IPR036640">
    <property type="entry name" value="ABC1_TM_sf"/>
</dbReference>
<evidence type="ECO:0000256" key="3">
    <source>
        <dbReference type="ARBA" id="ARBA00022475"/>
    </source>
</evidence>
<dbReference type="SUPFAM" id="SSF90123">
    <property type="entry name" value="ABC transporter transmembrane region"/>
    <property type="match status" value="1"/>
</dbReference>
<feature type="transmembrane region" description="Helical" evidence="9">
    <location>
        <begin position="157"/>
        <end position="181"/>
    </location>
</feature>
<keyword evidence="8 9" id="KW-0472">Membrane</keyword>
<evidence type="ECO:0000256" key="2">
    <source>
        <dbReference type="ARBA" id="ARBA00022448"/>
    </source>
</evidence>
<dbReference type="AlphaFoldDB" id="A0A9D2IVU9"/>
<evidence type="ECO:0000256" key="7">
    <source>
        <dbReference type="ARBA" id="ARBA00022989"/>
    </source>
</evidence>
<dbReference type="EMBL" id="DXBS01000145">
    <property type="protein sequence ID" value="HIZ25378.1"/>
    <property type="molecule type" value="Genomic_DNA"/>
</dbReference>
<dbReference type="PROSITE" id="PS50893">
    <property type="entry name" value="ABC_TRANSPORTER_2"/>
    <property type="match status" value="1"/>
</dbReference>
<dbReference type="GO" id="GO:0016887">
    <property type="term" value="F:ATP hydrolysis activity"/>
    <property type="evidence" value="ECO:0007669"/>
    <property type="project" value="InterPro"/>
</dbReference>
<keyword evidence="7 9" id="KW-1133">Transmembrane helix</keyword>
<dbReference type="CDD" id="cd18548">
    <property type="entry name" value="ABC_6TM_Tm287_like"/>
    <property type="match status" value="1"/>
</dbReference>
<dbReference type="Proteomes" id="UP000824044">
    <property type="component" value="Unassembled WGS sequence"/>
</dbReference>
<feature type="transmembrane region" description="Helical" evidence="9">
    <location>
        <begin position="52"/>
        <end position="71"/>
    </location>
</feature>
<gene>
    <name evidence="12" type="ORF">H9812_07950</name>
</gene>
<dbReference type="SMART" id="SM00382">
    <property type="entry name" value="AAA"/>
    <property type="match status" value="1"/>
</dbReference>
<evidence type="ECO:0000256" key="5">
    <source>
        <dbReference type="ARBA" id="ARBA00022741"/>
    </source>
</evidence>
<reference evidence="12" key="1">
    <citation type="journal article" date="2021" name="PeerJ">
        <title>Extensive microbial diversity within the chicken gut microbiome revealed by metagenomics and culture.</title>
        <authorList>
            <person name="Gilroy R."/>
            <person name="Ravi A."/>
            <person name="Getino M."/>
            <person name="Pursley I."/>
            <person name="Horton D.L."/>
            <person name="Alikhan N.F."/>
            <person name="Baker D."/>
            <person name="Gharbi K."/>
            <person name="Hall N."/>
            <person name="Watson M."/>
            <person name="Adriaenssens E.M."/>
            <person name="Foster-Nyarko E."/>
            <person name="Jarju S."/>
            <person name="Secka A."/>
            <person name="Antonio M."/>
            <person name="Oren A."/>
            <person name="Chaudhuri R.R."/>
            <person name="La Ragione R."/>
            <person name="Hildebrand F."/>
            <person name="Pallen M.J."/>
        </authorList>
    </citation>
    <scope>NUCLEOTIDE SEQUENCE</scope>
    <source>
        <strain evidence="12">CHK33-5263</strain>
    </source>
</reference>
<dbReference type="InterPro" id="IPR003439">
    <property type="entry name" value="ABC_transporter-like_ATP-bd"/>
</dbReference>
<name>A0A9D2IVU9_9FIRM</name>
<feature type="domain" description="ABC transporter" evidence="10">
    <location>
        <begin position="334"/>
        <end position="566"/>
    </location>
</feature>
<keyword evidence="2" id="KW-0813">Transport</keyword>
<keyword evidence="6 12" id="KW-0067">ATP-binding</keyword>
<dbReference type="PROSITE" id="PS00211">
    <property type="entry name" value="ABC_TRANSPORTER_1"/>
    <property type="match status" value="1"/>
</dbReference>
<protein>
    <submittedName>
        <fullName evidence="12">ABC transporter ATP-binding protein/permease</fullName>
    </submittedName>
</protein>
<dbReference type="Gene3D" id="3.40.50.300">
    <property type="entry name" value="P-loop containing nucleotide triphosphate hydrolases"/>
    <property type="match status" value="1"/>
</dbReference>
<evidence type="ECO:0000259" key="11">
    <source>
        <dbReference type="PROSITE" id="PS50929"/>
    </source>
</evidence>
<evidence type="ECO:0000313" key="12">
    <source>
        <dbReference type="EMBL" id="HIZ25378.1"/>
    </source>
</evidence>
<dbReference type="Pfam" id="PF00664">
    <property type="entry name" value="ABC_membrane"/>
    <property type="match status" value="1"/>
</dbReference>
<dbReference type="InterPro" id="IPR003593">
    <property type="entry name" value="AAA+_ATPase"/>
</dbReference>
<dbReference type="GO" id="GO:0015421">
    <property type="term" value="F:ABC-type oligopeptide transporter activity"/>
    <property type="evidence" value="ECO:0007669"/>
    <property type="project" value="TreeGrafter"/>
</dbReference>
<evidence type="ECO:0000256" key="6">
    <source>
        <dbReference type="ARBA" id="ARBA00022840"/>
    </source>
</evidence>
<sequence>MKHLFSCLKAYRKEAILAPLFKLCEAVMELLVPLVVAQIMDIGIAGGDVGYILTRCLILVAFGVAGLAFALTAQFFAAKAAVGASAELRARLFDKLQSMSYTSIDEMGTATMITRMTSDVNQVQSGVNMTLRLLLRSPLIVFGAMIMAFTVDWAAALVFVAVIPLLALAVIGIMALCIPLYKKVQGKMDGVYLATRENLAGVRVVRAFCKEKDEVEQFEARNAALRKEQKRAGRIAAITNPLTYALVNIAAIALVWVGATRVDGGILLQGDVVALYSYLSIILVELVKLANLIFTVSKAISCEKRIEAVLEREGEPATLAPEAQEKEVSDAPAFSFEDVTFAYHGGGAPALHNITFSARRGETVGILGGTGSGKSTLVNLLPRFYPASRGAVKLDGVNVNAIPAEVLRTRVGVVPQKAVLFKGTIRSNLLWGNGGATDEQLARAVRLAQAEDVVRAKGGLDAPIEQEGKNLSGGQRQRLTIARALVRDPEVLILDDSSSALDYATDARLREALRGLDCTVLIVSQRTASVRHADKIVVLDDGGIAGIGTHEQLMGSCALYREIAASQAKEALQ</sequence>
<feature type="transmembrane region" description="Helical" evidence="9">
    <location>
        <begin position="276"/>
        <end position="296"/>
    </location>
</feature>
<feature type="transmembrane region" description="Helical" evidence="9">
    <location>
        <begin position="20"/>
        <end position="40"/>
    </location>
</feature>
<dbReference type="PANTHER" id="PTHR43394:SF1">
    <property type="entry name" value="ATP-BINDING CASSETTE SUB-FAMILY B MEMBER 10, MITOCHONDRIAL"/>
    <property type="match status" value="1"/>
</dbReference>
<dbReference type="Gene3D" id="1.20.1560.10">
    <property type="entry name" value="ABC transporter type 1, transmembrane domain"/>
    <property type="match status" value="1"/>
</dbReference>
<feature type="transmembrane region" description="Helical" evidence="9">
    <location>
        <begin position="235"/>
        <end position="256"/>
    </location>
</feature>
<evidence type="ECO:0000256" key="9">
    <source>
        <dbReference type="SAM" id="Phobius"/>
    </source>
</evidence>
<keyword evidence="5" id="KW-0547">Nucleotide-binding</keyword>